<evidence type="ECO:0000313" key="3">
    <source>
        <dbReference type="EMBL" id="TCU92981.1"/>
    </source>
</evidence>
<dbReference type="EMBL" id="SMBX01000013">
    <property type="protein sequence ID" value="TCU92981.1"/>
    <property type="molecule type" value="Genomic_DNA"/>
</dbReference>
<comment type="caution">
    <text evidence="3">The sequence shown here is derived from an EMBL/GenBank/DDBJ whole genome shotgun (WGS) entry which is preliminary data.</text>
</comment>
<comment type="cofactor">
    <cofactor evidence="2">
        <name>Mn(2+)</name>
        <dbReference type="ChEBI" id="CHEBI:29035"/>
    </cofactor>
    <cofactor evidence="2">
        <name>Fe(2+)</name>
        <dbReference type="ChEBI" id="CHEBI:29033"/>
    </cofactor>
    <text evidence="2">Binds 1 Mn(2+) or Fe(2+) ion per subunit.</text>
</comment>
<evidence type="ECO:0000313" key="4">
    <source>
        <dbReference type="Proteomes" id="UP000294692"/>
    </source>
</evidence>
<keyword evidence="4" id="KW-1185">Reference proteome</keyword>
<feature type="binding site" evidence="2">
    <location>
        <position position="113"/>
    </location>
    <ligand>
        <name>Fe cation</name>
        <dbReference type="ChEBI" id="CHEBI:24875"/>
    </ligand>
</feature>
<dbReference type="GO" id="GO:0003700">
    <property type="term" value="F:DNA-binding transcription factor activity"/>
    <property type="evidence" value="ECO:0007669"/>
    <property type="project" value="InterPro"/>
</dbReference>
<protein>
    <submittedName>
        <fullName evidence="3">Fe2+ or Zn2+ uptake regulation protein</fullName>
    </submittedName>
</protein>
<dbReference type="GO" id="GO:0045892">
    <property type="term" value="P:negative regulation of DNA-templated transcription"/>
    <property type="evidence" value="ECO:0007669"/>
    <property type="project" value="TreeGrafter"/>
</dbReference>
<dbReference type="Proteomes" id="UP000294692">
    <property type="component" value="Unassembled WGS sequence"/>
</dbReference>
<keyword evidence="2" id="KW-0408">Iron</keyword>
<dbReference type="RefSeq" id="WP_132478175.1">
    <property type="nucleotide sequence ID" value="NZ_JBHRVM010000001.1"/>
</dbReference>
<reference evidence="3 4" key="1">
    <citation type="submission" date="2019-03" db="EMBL/GenBank/DDBJ databases">
        <title>Genomic Encyclopedia of Type Strains, Phase IV (KMG-IV): sequencing the most valuable type-strain genomes for metagenomic binning, comparative biology and taxonomic classification.</title>
        <authorList>
            <person name="Goeker M."/>
        </authorList>
    </citation>
    <scope>NUCLEOTIDE SEQUENCE [LARGE SCALE GENOMIC DNA]</scope>
    <source>
        <strain evidence="3 4">DSM 100048</strain>
    </source>
</reference>
<dbReference type="GO" id="GO:1900376">
    <property type="term" value="P:regulation of secondary metabolite biosynthetic process"/>
    <property type="evidence" value="ECO:0007669"/>
    <property type="project" value="TreeGrafter"/>
</dbReference>
<dbReference type="OrthoDB" id="8659436at2"/>
<dbReference type="GO" id="GO:0000976">
    <property type="term" value="F:transcription cis-regulatory region binding"/>
    <property type="evidence" value="ECO:0007669"/>
    <property type="project" value="TreeGrafter"/>
</dbReference>
<dbReference type="SUPFAM" id="SSF46785">
    <property type="entry name" value="Winged helix' DNA-binding domain"/>
    <property type="match status" value="1"/>
</dbReference>
<name>A0A4R3UQC5_9BURK</name>
<dbReference type="PANTHER" id="PTHR33202">
    <property type="entry name" value="ZINC UPTAKE REGULATION PROTEIN"/>
    <property type="match status" value="1"/>
</dbReference>
<dbReference type="InterPro" id="IPR036388">
    <property type="entry name" value="WH-like_DNA-bd_sf"/>
</dbReference>
<keyword evidence="1" id="KW-0479">Metal-binding</keyword>
<proteinExistence type="predicted"/>
<keyword evidence="1" id="KW-0862">Zinc</keyword>
<comment type="cofactor">
    <cofactor evidence="1">
        <name>Zn(2+)</name>
        <dbReference type="ChEBI" id="CHEBI:29105"/>
    </cofactor>
    <text evidence="1">Binds 1 zinc ion per subunit.</text>
</comment>
<accession>A0A4R3UQC5</accession>
<dbReference type="AlphaFoldDB" id="A0A4R3UQC5"/>
<dbReference type="PANTHER" id="PTHR33202:SF7">
    <property type="entry name" value="FERRIC UPTAKE REGULATION PROTEIN"/>
    <property type="match status" value="1"/>
</dbReference>
<evidence type="ECO:0000256" key="1">
    <source>
        <dbReference type="PIRSR" id="PIRSR602481-1"/>
    </source>
</evidence>
<dbReference type="Gene3D" id="1.10.10.10">
    <property type="entry name" value="Winged helix-like DNA-binding domain superfamily/Winged helix DNA-binding domain"/>
    <property type="match status" value="1"/>
</dbReference>
<organism evidence="3 4">
    <name type="scientific">Paracandidimonas soli</name>
    <dbReference type="NCBI Taxonomy" id="1917182"/>
    <lineage>
        <taxon>Bacteria</taxon>
        <taxon>Pseudomonadati</taxon>
        <taxon>Pseudomonadota</taxon>
        <taxon>Betaproteobacteria</taxon>
        <taxon>Burkholderiales</taxon>
        <taxon>Alcaligenaceae</taxon>
        <taxon>Paracandidimonas</taxon>
    </lineage>
</organism>
<sequence>MNPEDSHSQSATALLAANVRITLPRLVIFSILNDSESPLEAIEIAQLLERRRTAISLSSIYAVLSRLESAGLIESRVFGGSKTIYACTGRHQSIRITCAAGKGQVRLEDARIEHAIRAVCQDRGLVLRNFTVSINADAA</sequence>
<gene>
    <name evidence="3" type="ORF">EV686_1131</name>
</gene>
<dbReference type="InterPro" id="IPR036390">
    <property type="entry name" value="WH_DNA-bd_sf"/>
</dbReference>
<dbReference type="Pfam" id="PF01475">
    <property type="entry name" value="FUR"/>
    <property type="match status" value="1"/>
</dbReference>
<evidence type="ECO:0000256" key="2">
    <source>
        <dbReference type="PIRSR" id="PIRSR602481-2"/>
    </source>
</evidence>
<dbReference type="InterPro" id="IPR002481">
    <property type="entry name" value="FUR"/>
</dbReference>
<dbReference type="GO" id="GO:0008270">
    <property type="term" value="F:zinc ion binding"/>
    <property type="evidence" value="ECO:0007669"/>
    <property type="project" value="TreeGrafter"/>
</dbReference>
<feature type="binding site" evidence="1">
    <location>
        <position position="98"/>
    </location>
    <ligand>
        <name>Zn(2+)</name>
        <dbReference type="ChEBI" id="CHEBI:29105"/>
    </ligand>
</feature>